<evidence type="ECO:0000256" key="8">
    <source>
        <dbReference type="SAM" id="SignalP"/>
    </source>
</evidence>
<dbReference type="InterPro" id="IPR023997">
    <property type="entry name" value="TonB-dep_OMP_SusC/RagA_CS"/>
</dbReference>
<dbReference type="Pfam" id="PF13715">
    <property type="entry name" value="CarbopepD_reg_2"/>
    <property type="match status" value="1"/>
</dbReference>
<dbReference type="AlphaFoldDB" id="A0A1X9YRK3"/>
<evidence type="ECO:0000256" key="7">
    <source>
        <dbReference type="PROSITE-ProRule" id="PRU01360"/>
    </source>
</evidence>
<feature type="signal peptide" evidence="8">
    <location>
        <begin position="1"/>
        <end position="22"/>
    </location>
</feature>
<dbReference type="GO" id="GO:0009279">
    <property type="term" value="C:cell outer membrane"/>
    <property type="evidence" value="ECO:0007669"/>
    <property type="project" value="UniProtKB-SubCell"/>
</dbReference>
<dbReference type="RefSeq" id="WP_025606395.1">
    <property type="nucleotide sequence ID" value="NZ_CP021235.1"/>
</dbReference>
<dbReference type="Pfam" id="PF07715">
    <property type="entry name" value="Plug"/>
    <property type="match status" value="1"/>
</dbReference>
<dbReference type="Gene3D" id="2.170.130.10">
    <property type="entry name" value="TonB-dependent receptor, plug domain"/>
    <property type="match status" value="1"/>
</dbReference>
<dbReference type="InterPro" id="IPR012910">
    <property type="entry name" value="Plug_dom"/>
</dbReference>
<dbReference type="NCBIfam" id="TIGR04057">
    <property type="entry name" value="SusC_RagA_signa"/>
    <property type="match status" value="1"/>
</dbReference>
<protein>
    <submittedName>
        <fullName evidence="10">SusC/RagA family TonB-linked outer membrane protein</fullName>
    </submittedName>
</protein>
<keyword evidence="2 7" id="KW-0813">Transport</keyword>
<dbReference type="PROSITE" id="PS52016">
    <property type="entry name" value="TONB_DEPENDENT_REC_3"/>
    <property type="match status" value="1"/>
</dbReference>
<dbReference type="Gene3D" id="2.60.40.1120">
    <property type="entry name" value="Carboxypeptidase-like, regulatory domain"/>
    <property type="match status" value="1"/>
</dbReference>
<dbReference type="InterPro" id="IPR036942">
    <property type="entry name" value="Beta-barrel_TonB_sf"/>
</dbReference>
<reference evidence="11" key="1">
    <citation type="submission" date="2017-05" db="EMBL/GenBank/DDBJ databases">
        <authorList>
            <person name="Ray J."/>
            <person name="Price M."/>
            <person name="Deutschbauer A."/>
        </authorList>
    </citation>
    <scope>NUCLEOTIDE SEQUENCE [LARGE SCALE GENOMIC DNA]</scope>
    <source>
        <strain evidence="11">DSM 19842</strain>
    </source>
</reference>
<keyword evidence="4 7" id="KW-0812">Transmembrane</keyword>
<dbReference type="EMBL" id="CP021235">
    <property type="protein sequence ID" value="ARS35509.1"/>
    <property type="molecule type" value="Genomic_DNA"/>
</dbReference>
<sequence>MRKTYLTTLLLLLVCWCGTAFAQQLTVSGTVTGAEDNFPLPGVSVIVKGTTTGVSTNADGSYQINVPNQKAVLLFRFLGYETKEVQVGNQAVLNVQLGADNQQLKEVVVTALGITREERSLGYSTQQVDGENLTLTKEQNVLGSLAGRVAGVQVSGSSGASMGGTQRIKIRGVNTLSGNDQPLIVIDGTPMANTNFAERSGQDYGNAIQDINPDDIESVNVLKGPAASALYGLRGQHGVIMITTKKGAQGKVRVEYSGAYSVEKAGNFMPLQNTYGGGSTQKFSTLENGDPYVNQGADESWGPRMDGQLVRQFYSFYPADPDYGKLTPFVPHPDNIKDFYELGHTFNNNIAVSGGGANSTFRLSFNNTSIEGVTPNTWLDRSNLGFNGAMDVSKKIKVSTSLNYAYNQAQRPGQGYDNGATYLTQWFQRSVDMERLKNYKYDDGSFLHWNIDNPNGAGVVSDLEPLYWNNPYFEAYENYSQDKRDRFFGNVGLTYEVMDGLKLSGFARSDMFTQNIDTRSARGGRSLQDFSIGKYQNREMNYEFMGQYTKYWGELSLNANVGANLLQQEYSYLYQSAEGGLSTPNFFNIAASIDRPEVSSYLREKEVKSVYGMVSLGYKDTWFLDASLRNDNSSTLPEDNNSYWYPSISGSAVFSELVAWSPLSFGKVRVSYAQAGSDLEPYQTSFNYAIGNTYSDEERTINTLYIPDKLNNPLIKPSFSHSFETGLDLKFLQDRIGMNFTWYQQRNRNQILTLPVSGASGYASTVINAGLIENKGYEVALNAVPVAGKFTWDLGVNFSRNKSMIKELYSDGTMEINNYQIASNTYSRVTVSVNATEGQPYGTLIGQAYMRDPDTGKILLDAQSLPLYEPNHNFGSVLPDYTGGVTNNFSYGPLSLSALVDFQIGGQFFSWSRMLAVKTGQAVETAAMNDRGKNVRDPLSEGGGVKVTGIYGPGTIIDGEDVSGKEVSTYVDAKSYFRTKLGTQVYEEWLYDASYVKLRELRLGYTLGSNLLSKLPFSSVNIGLVSRNPFMIWQKAPKGLNPSELANGSEPISWLETGQLVSVRSFGLSLNVTL</sequence>
<dbReference type="InterPro" id="IPR008969">
    <property type="entry name" value="CarboxyPept-like_regulatory"/>
</dbReference>
<proteinExistence type="inferred from homology"/>
<keyword evidence="6 7" id="KW-0998">Cell outer membrane</keyword>
<evidence type="ECO:0000256" key="4">
    <source>
        <dbReference type="ARBA" id="ARBA00022692"/>
    </source>
</evidence>
<dbReference type="Gene3D" id="2.40.170.20">
    <property type="entry name" value="TonB-dependent receptor, beta-barrel domain"/>
    <property type="match status" value="1"/>
</dbReference>
<comment type="similarity">
    <text evidence="7">Belongs to the TonB-dependent receptor family.</text>
</comment>
<keyword evidence="8" id="KW-0732">Signal</keyword>
<dbReference type="InterPro" id="IPR039426">
    <property type="entry name" value="TonB-dep_rcpt-like"/>
</dbReference>
<evidence type="ECO:0000313" key="11">
    <source>
        <dbReference type="Proteomes" id="UP000266292"/>
    </source>
</evidence>
<dbReference type="OrthoDB" id="9768177at2"/>
<feature type="domain" description="TonB-dependent receptor plug" evidence="9">
    <location>
        <begin position="119"/>
        <end position="239"/>
    </location>
</feature>
<keyword evidence="3 7" id="KW-1134">Transmembrane beta strand</keyword>
<dbReference type="KEGG" id="pact:CA264_08700"/>
<dbReference type="SUPFAM" id="SSF49464">
    <property type="entry name" value="Carboxypeptidase regulatory domain-like"/>
    <property type="match status" value="1"/>
</dbReference>
<dbReference type="STRING" id="709015.GCA_000472485_01750"/>
<accession>A0A1X9YRK3</accession>
<feature type="chain" id="PRO_5010987321" evidence="8">
    <location>
        <begin position="23"/>
        <end position="1074"/>
    </location>
</feature>
<dbReference type="SUPFAM" id="SSF56935">
    <property type="entry name" value="Porins"/>
    <property type="match status" value="1"/>
</dbReference>
<comment type="subcellular location">
    <subcellularLocation>
        <location evidence="1 7">Cell outer membrane</location>
        <topology evidence="1 7">Multi-pass membrane protein</topology>
    </subcellularLocation>
</comment>
<name>A0A1X9YRK3_9BACT</name>
<evidence type="ECO:0000256" key="6">
    <source>
        <dbReference type="ARBA" id="ARBA00023237"/>
    </source>
</evidence>
<dbReference type="Proteomes" id="UP000266292">
    <property type="component" value="Chromosome"/>
</dbReference>
<evidence type="ECO:0000313" key="10">
    <source>
        <dbReference type="EMBL" id="ARS35509.1"/>
    </source>
</evidence>
<dbReference type="InterPro" id="IPR023996">
    <property type="entry name" value="TonB-dep_OMP_SusC/RagA"/>
</dbReference>
<gene>
    <name evidence="10" type="ORF">CA264_08700</name>
</gene>
<evidence type="ECO:0000256" key="1">
    <source>
        <dbReference type="ARBA" id="ARBA00004571"/>
    </source>
</evidence>
<dbReference type="InterPro" id="IPR037066">
    <property type="entry name" value="Plug_dom_sf"/>
</dbReference>
<evidence type="ECO:0000259" key="9">
    <source>
        <dbReference type="Pfam" id="PF07715"/>
    </source>
</evidence>
<organism evidence="10 11">
    <name type="scientific">Pontibacter actiniarum</name>
    <dbReference type="NCBI Taxonomy" id="323450"/>
    <lineage>
        <taxon>Bacteria</taxon>
        <taxon>Pseudomonadati</taxon>
        <taxon>Bacteroidota</taxon>
        <taxon>Cytophagia</taxon>
        <taxon>Cytophagales</taxon>
        <taxon>Hymenobacteraceae</taxon>
        <taxon>Pontibacter</taxon>
    </lineage>
</organism>
<evidence type="ECO:0000256" key="3">
    <source>
        <dbReference type="ARBA" id="ARBA00022452"/>
    </source>
</evidence>
<keyword evidence="11" id="KW-1185">Reference proteome</keyword>
<evidence type="ECO:0000256" key="2">
    <source>
        <dbReference type="ARBA" id="ARBA00022448"/>
    </source>
</evidence>
<keyword evidence="5 7" id="KW-0472">Membrane</keyword>
<dbReference type="NCBIfam" id="TIGR04056">
    <property type="entry name" value="OMP_RagA_SusC"/>
    <property type="match status" value="1"/>
</dbReference>
<evidence type="ECO:0000256" key="5">
    <source>
        <dbReference type="ARBA" id="ARBA00023136"/>
    </source>
</evidence>